<dbReference type="AlphaFoldDB" id="K3WHL4"/>
<proteinExistence type="predicted"/>
<keyword evidence="3" id="KW-1185">Reference proteome</keyword>
<dbReference type="Proteomes" id="UP000019132">
    <property type="component" value="Unassembled WGS sequence"/>
</dbReference>
<reference evidence="3" key="2">
    <citation type="submission" date="2010-04" db="EMBL/GenBank/DDBJ databases">
        <authorList>
            <person name="Buell R."/>
            <person name="Hamilton J."/>
            <person name="Hostetler J."/>
        </authorList>
    </citation>
    <scope>NUCLEOTIDE SEQUENCE [LARGE SCALE GENOMIC DNA]</scope>
    <source>
        <strain evidence="3">DAOM:BR144</strain>
    </source>
</reference>
<accession>K3WHL4</accession>
<dbReference type="EMBL" id="GL376631">
    <property type="status" value="NOT_ANNOTATED_CDS"/>
    <property type="molecule type" value="Genomic_DNA"/>
</dbReference>
<protein>
    <recommendedName>
        <fullName evidence="4">Mediator of RNA polymerase II transcription subunit 1</fullName>
    </recommendedName>
</protein>
<organism evidence="2 3">
    <name type="scientific">Globisporangium ultimum (strain ATCC 200006 / CBS 805.95 / DAOM BR144)</name>
    <name type="common">Pythium ultimum</name>
    <dbReference type="NCBI Taxonomy" id="431595"/>
    <lineage>
        <taxon>Eukaryota</taxon>
        <taxon>Sar</taxon>
        <taxon>Stramenopiles</taxon>
        <taxon>Oomycota</taxon>
        <taxon>Peronosporomycetes</taxon>
        <taxon>Pythiales</taxon>
        <taxon>Pythiaceae</taxon>
        <taxon>Globisporangium</taxon>
    </lineage>
</organism>
<dbReference type="HOGENOM" id="CLU_017339_0_0_1"/>
<dbReference type="InParanoid" id="K3WHL4"/>
<evidence type="ECO:0008006" key="4">
    <source>
        <dbReference type="Google" id="ProtNLM"/>
    </source>
</evidence>
<dbReference type="EnsemblProtists" id="PYU1_T004456">
    <property type="protein sequence ID" value="PYU1_T004456"/>
    <property type="gene ID" value="PYU1_G004446"/>
</dbReference>
<reference evidence="3" key="1">
    <citation type="journal article" date="2010" name="Genome Biol.">
        <title>Genome sequence of the necrotrophic plant pathogen Pythium ultimum reveals original pathogenicity mechanisms and effector repertoire.</title>
        <authorList>
            <person name="Levesque C.A."/>
            <person name="Brouwer H."/>
            <person name="Cano L."/>
            <person name="Hamilton J.P."/>
            <person name="Holt C."/>
            <person name="Huitema E."/>
            <person name="Raffaele S."/>
            <person name="Robideau G.P."/>
            <person name="Thines M."/>
            <person name="Win J."/>
            <person name="Zerillo M.M."/>
            <person name="Beakes G.W."/>
            <person name="Boore J.L."/>
            <person name="Busam D."/>
            <person name="Dumas B."/>
            <person name="Ferriera S."/>
            <person name="Fuerstenberg S.I."/>
            <person name="Gachon C.M."/>
            <person name="Gaulin E."/>
            <person name="Govers F."/>
            <person name="Grenville-Briggs L."/>
            <person name="Horner N."/>
            <person name="Hostetler J."/>
            <person name="Jiang R.H."/>
            <person name="Johnson J."/>
            <person name="Krajaejun T."/>
            <person name="Lin H."/>
            <person name="Meijer H.J."/>
            <person name="Moore B."/>
            <person name="Morris P."/>
            <person name="Phuntmart V."/>
            <person name="Puiu D."/>
            <person name="Shetty J."/>
            <person name="Stajich J.E."/>
            <person name="Tripathy S."/>
            <person name="Wawra S."/>
            <person name="van West P."/>
            <person name="Whitty B.R."/>
            <person name="Coutinho P.M."/>
            <person name="Henrissat B."/>
            <person name="Martin F."/>
            <person name="Thomas P.D."/>
            <person name="Tyler B.M."/>
            <person name="De Vries R.P."/>
            <person name="Kamoun S."/>
            <person name="Yandell M."/>
            <person name="Tisserat N."/>
            <person name="Buell C.R."/>
        </authorList>
    </citation>
    <scope>NUCLEOTIDE SEQUENCE</scope>
    <source>
        <strain evidence="3">DAOM:BR144</strain>
    </source>
</reference>
<evidence type="ECO:0000313" key="3">
    <source>
        <dbReference type="Proteomes" id="UP000019132"/>
    </source>
</evidence>
<feature type="compositionally biased region" description="Basic and acidic residues" evidence="1">
    <location>
        <begin position="374"/>
        <end position="391"/>
    </location>
</feature>
<dbReference type="eggNOG" id="ENOG502QT53">
    <property type="taxonomic scope" value="Eukaryota"/>
</dbReference>
<feature type="region of interest" description="Disordered" evidence="1">
    <location>
        <begin position="364"/>
        <end position="397"/>
    </location>
</feature>
<dbReference type="OMA" id="ACSQQKY"/>
<sequence>MDSMTPTATATAQLQANMAAVAAASGANAVGALPASAAAAGGGAAALPNADSHANKNAPHLHSVASSLRSCLDGMLPDTLRNDAAAFHQHLDQQKNRIQTEKNSWRFGLNYLFETLKQHKDWYARNQQFVQLKKDVKRFETHVSTIRSILSESVSKLDLEAGLRVAELEGRVGAYKIMFEVTKIVTKLSRPLVKLQILKPDESSMSIYCDTFVLDIVLVGGEGAVESASLTTVEKDQTKQFPERDEDLLRSLKLLAAGKSSNFTEKLIRLINRAELAVKYPSINFEQLEEDLYLKISEACSQQTCWTAKRAVEGITIHFKDPLNCAPISEPPRKKMKIEDAQAGAGAGAAAAVATAVSDLSSSAAKAPATGGGGDREHGANDDESSPKDVESVTPLANGEWSGSVSFFEWRGEVALHVAGYSPIVMVGVQARRLSQCAMRPHAEGAAATPIDPQEEEKCFNEFVTWSLPDGTKPIAPQLHFARDHSVCSVMPVQSTLGMRQEYSLTTKEISGGLRLASFPIPLTNASTDTFSSVLQICGHSLFFHSVLLSAFTSKSNIFGRRIPADSEDAVNALIKVDVAAPERITLHTGELLGPGKQVLLEIGTKMDCSLEMSMKFLATTPRANGAAGDVVELEDTATMQKLSSACHSVPLLTYYALKRALQTKNGQSTARTTTSTANGADCNGIVALDDDLNGTMKLEGEEDMLLDDMGLF</sequence>
<evidence type="ECO:0000313" key="2">
    <source>
        <dbReference type="EnsemblProtists" id="PYU1_T004456"/>
    </source>
</evidence>
<name>K3WHL4_GLOUD</name>
<evidence type="ECO:0000256" key="1">
    <source>
        <dbReference type="SAM" id="MobiDB-lite"/>
    </source>
</evidence>
<dbReference type="VEuPathDB" id="FungiDB:PYU1_G004446"/>
<reference evidence="2" key="3">
    <citation type="submission" date="2015-02" db="UniProtKB">
        <authorList>
            <consortium name="EnsemblProtists"/>
        </authorList>
    </citation>
    <scope>IDENTIFICATION</scope>
    <source>
        <strain evidence="2">DAOM BR144</strain>
    </source>
</reference>